<organism evidence="2 3">
    <name type="scientific">Helobdella robusta</name>
    <name type="common">Californian leech</name>
    <dbReference type="NCBI Taxonomy" id="6412"/>
    <lineage>
        <taxon>Eukaryota</taxon>
        <taxon>Metazoa</taxon>
        <taxon>Spiralia</taxon>
        <taxon>Lophotrochozoa</taxon>
        <taxon>Annelida</taxon>
        <taxon>Clitellata</taxon>
        <taxon>Hirudinea</taxon>
        <taxon>Rhynchobdellida</taxon>
        <taxon>Glossiphoniidae</taxon>
        <taxon>Helobdella</taxon>
    </lineage>
</organism>
<dbReference type="GeneID" id="20206753"/>
<gene>
    <name evidence="2" type="primary">20206753</name>
    <name evidence="1" type="ORF">HELRODRAFT_178430</name>
</gene>
<evidence type="ECO:0000313" key="1">
    <source>
        <dbReference type="EMBL" id="ESN96997.1"/>
    </source>
</evidence>
<keyword evidence="3" id="KW-1185">Reference proteome</keyword>
<dbReference type="EMBL" id="KB097456">
    <property type="protein sequence ID" value="ESN96997.1"/>
    <property type="molecule type" value="Genomic_DNA"/>
</dbReference>
<sequence length="130" mass="14760">METLFVYVTYHYGPKLASITSAKVWNSLPTDLKDVTAILVRLVSRSLLSQDENPNNYLSYNADEGLPIGGENYILEKDSWAQQVFGWVRGAQTRVRNQCCNSKIHISDASVEACTIIKLSLFRRFKISDR</sequence>
<reference evidence="2" key="3">
    <citation type="submission" date="2015-06" db="UniProtKB">
        <authorList>
            <consortium name="EnsemblMetazoa"/>
        </authorList>
    </citation>
    <scope>IDENTIFICATION</scope>
</reference>
<dbReference type="HOGENOM" id="CLU_1940387_0_0_1"/>
<dbReference type="EnsemblMetazoa" id="HelroT178430">
    <property type="protein sequence ID" value="HelroP178430"/>
    <property type="gene ID" value="HelroG178430"/>
</dbReference>
<dbReference type="AlphaFoldDB" id="T1FD54"/>
<protein>
    <submittedName>
        <fullName evidence="1 2">Uncharacterized protein</fullName>
    </submittedName>
</protein>
<proteinExistence type="predicted"/>
<name>T1FD54_HELRO</name>
<dbReference type="EMBL" id="AMQM01006439">
    <property type="status" value="NOT_ANNOTATED_CDS"/>
    <property type="molecule type" value="Genomic_DNA"/>
</dbReference>
<evidence type="ECO:0000313" key="2">
    <source>
        <dbReference type="EnsemblMetazoa" id="HelroP178430"/>
    </source>
</evidence>
<evidence type="ECO:0000313" key="3">
    <source>
        <dbReference type="Proteomes" id="UP000015101"/>
    </source>
</evidence>
<dbReference type="InParanoid" id="T1FD54"/>
<accession>T1FD54</accession>
<reference evidence="1 3" key="2">
    <citation type="journal article" date="2013" name="Nature">
        <title>Insights into bilaterian evolution from three spiralian genomes.</title>
        <authorList>
            <person name="Simakov O."/>
            <person name="Marletaz F."/>
            <person name="Cho S.J."/>
            <person name="Edsinger-Gonzales E."/>
            <person name="Havlak P."/>
            <person name="Hellsten U."/>
            <person name="Kuo D.H."/>
            <person name="Larsson T."/>
            <person name="Lv J."/>
            <person name="Arendt D."/>
            <person name="Savage R."/>
            <person name="Osoegawa K."/>
            <person name="de Jong P."/>
            <person name="Grimwood J."/>
            <person name="Chapman J.A."/>
            <person name="Shapiro H."/>
            <person name="Aerts A."/>
            <person name="Otillar R.P."/>
            <person name="Terry A.Y."/>
            <person name="Boore J.L."/>
            <person name="Grigoriev I.V."/>
            <person name="Lindberg D.R."/>
            <person name="Seaver E.C."/>
            <person name="Weisblat D.A."/>
            <person name="Putnam N.H."/>
            <person name="Rokhsar D.S."/>
        </authorList>
    </citation>
    <scope>NUCLEOTIDE SEQUENCE</scope>
</reference>
<dbReference type="CTD" id="20206753"/>
<dbReference type="Proteomes" id="UP000015101">
    <property type="component" value="Unassembled WGS sequence"/>
</dbReference>
<dbReference type="KEGG" id="hro:HELRODRAFT_178430"/>
<dbReference type="RefSeq" id="XP_009024787.1">
    <property type="nucleotide sequence ID" value="XM_009026539.1"/>
</dbReference>
<reference evidence="3" key="1">
    <citation type="submission" date="2012-12" db="EMBL/GenBank/DDBJ databases">
        <authorList>
            <person name="Hellsten U."/>
            <person name="Grimwood J."/>
            <person name="Chapman J.A."/>
            <person name="Shapiro H."/>
            <person name="Aerts A."/>
            <person name="Otillar R.P."/>
            <person name="Terry A.Y."/>
            <person name="Boore J.L."/>
            <person name="Simakov O."/>
            <person name="Marletaz F."/>
            <person name="Cho S.-J."/>
            <person name="Edsinger-Gonzales E."/>
            <person name="Havlak P."/>
            <person name="Kuo D.-H."/>
            <person name="Larsson T."/>
            <person name="Lv J."/>
            <person name="Arendt D."/>
            <person name="Savage R."/>
            <person name="Osoegawa K."/>
            <person name="de Jong P."/>
            <person name="Lindberg D.R."/>
            <person name="Seaver E.C."/>
            <person name="Weisblat D.A."/>
            <person name="Putnam N.H."/>
            <person name="Grigoriev I.V."/>
            <person name="Rokhsar D.S."/>
        </authorList>
    </citation>
    <scope>NUCLEOTIDE SEQUENCE</scope>
</reference>